<dbReference type="PANTHER" id="PTHR42080:SF1">
    <property type="entry name" value="SRR1-LIKE DOMAIN-CONTAINING PROTEIN"/>
    <property type="match status" value="1"/>
</dbReference>
<feature type="domain" description="SRR1-like" evidence="1">
    <location>
        <begin position="237"/>
        <end position="365"/>
    </location>
</feature>
<dbReference type="AlphaFoldDB" id="A0A6A7A761"/>
<name>A0A6A7A761_9PLEO</name>
<evidence type="ECO:0000313" key="2">
    <source>
        <dbReference type="EMBL" id="KAF2829112.1"/>
    </source>
</evidence>
<accession>A0A6A7A761</accession>
<dbReference type="EMBL" id="MU006221">
    <property type="protein sequence ID" value="KAF2829112.1"/>
    <property type="molecule type" value="Genomic_DNA"/>
</dbReference>
<evidence type="ECO:0000313" key="3">
    <source>
        <dbReference type="Proteomes" id="UP000799424"/>
    </source>
</evidence>
<gene>
    <name evidence="2" type="ORF">CC86DRAFT_403769</name>
</gene>
<dbReference type="PANTHER" id="PTHR42080">
    <property type="entry name" value="SRR1 DOMAIN-CONTAINING PROTEIN"/>
    <property type="match status" value="1"/>
</dbReference>
<evidence type="ECO:0000259" key="1">
    <source>
        <dbReference type="Pfam" id="PF07985"/>
    </source>
</evidence>
<keyword evidence="3" id="KW-1185">Reference proteome</keyword>
<dbReference type="Proteomes" id="UP000799424">
    <property type="component" value="Unassembled WGS sequence"/>
</dbReference>
<proteinExistence type="predicted"/>
<sequence>MSDPPKPPRLIELYGFLDKRSNPIWTADPIEGIANDVMGKVTVFNEKVKYRLQKSREQGEKETGKTDKLDKAKRKLAPDDVADLQKHLDEFFPRKNYDTIDMFGDRHSLGVPQLTVEEPFLNLMLRSYMAISKGIPPEKSAHLWKINTRIESHHERLVLCPEKDPCWEFWKLRWQRGSVANAEDMVWQRLKSLDSQEQRKYEFRKRKNLSTDDEEVEVTQADQWNITRTKLEAIILKHAASLKDVNKVVCFALGALHHGTPKSYVQHLAAATIRDTLRKFHKDAGKEKEIEVIAQDPAYDERCKNILRDILDIRAVTNLDGFSAITKSTFVVSIAPAAAVVEIVADITLEYDGPTAILCDEIFDDVLAPETEPEVNYGSEWSTKNSVSFKQRCVGEEFGDEQYVLGMSLDKHEGKWSRETRPEEEEREKRGLWEKERLKQLQVIFSGLKIYVKE</sequence>
<organism evidence="2 3">
    <name type="scientific">Ophiobolus disseminans</name>
    <dbReference type="NCBI Taxonomy" id="1469910"/>
    <lineage>
        <taxon>Eukaryota</taxon>
        <taxon>Fungi</taxon>
        <taxon>Dikarya</taxon>
        <taxon>Ascomycota</taxon>
        <taxon>Pezizomycotina</taxon>
        <taxon>Dothideomycetes</taxon>
        <taxon>Pleosporomycetidae</taxon>
        <taxon>Pleosporales</taxon>
        <taxon>Pleosporineae</taxon>
        <taxon>Phaeosphaeriaceae</taxon>
        <taxon>Ophiobolus</taxon>
    </lineage>
</organism>
<dbReference type="Pfam" id="PF07985">
    <property type="entry name" value="SRR1"/>
    <property type="match status" value="1"/>
</dbReference>
<reference evidence="2" key="1">
    <citation type="journal article" date="2020" name="Stud. Mycol.">
        <title>101 Dothideomycetes genomes: a test case for predicting lifestyles and emergence of pathogens.</title>
        <authorList>
            <person name="Haridas S."/>
            <person name="Albert R."/>
            <person name="Binder M."/>
            <person name="Bloem J."/>
            <person name="Labutti K."/>
            <person name="Salamov A."/>
            <person name="Andreopoulos B."/>
            <person name="Baker S."/>
            <person name="Barry K."/>
            <person name="Bills G."/>
            <person name="Bluhm B."/>
            <person name="Cannon C."/>
            <person name="Castanera R."/>
            <person name="Culley D."/>
            <person name="Daum C."/>
            <person name="Ezra D."/>
            <person name="Gonzalez J."/>
            <person name="Henrissat B."/>
            <person name="Kuo A."/>
            <person name="Liang C."/>
            <person name="Lipzen A."/>
            <person name="Lutzoni F."/>
            <person name="Magnuson J."/>
            <person name="Mondo S."/>
            <person name="Nolan M."/>
            <person name="Ohm R."/>
            <person name="Pangilinan J."/>
            <person name="Park H.-J."/>
            <person name="Ramirez L."/>
            <person name="Alfaro M."/>
            <person name="Sun H."/>
            <person name="Tritt A."/>
            <person name="Yoshinaga Y."/>
            <person name="Zwiers L.-H."/>
            <person name="Turgeon B."/>
            <person name="Goodwin S."/>
            <person name="Spatafora J."/>
            <person name="Crous P."/>
            <person name="Grigoriev I."/>
        </authorList>
    </citation>
    <scope>NUCLEOTIDE SEQUENCE</scope>
    <source>
        <strain evidence="2">CBS 113818</strain>
    </source>
</reference>
<protein>
    <recommendedName>
        <fullName evidence="1">SRR1-like domain-containing protein</fullName>
    </recommendedName>
</protein>
<dbReference type="OrthoDB" id="5230585at2759"/>
<dbReference type="InterPro" id="IPR012942">
    <property type="entry name" value="SRR1-like"/>
</dbReference>